<dbReference type="Proteomes" id="UP000295294">
    <property type="component" value="Plasmid unnamed4"/>
</dbReference>
<keyword evidence="2" id="KW-0614">Plasmid</keyword>
<dbReference type="RefSeq" id="WP_135707517.1">
    <property type="nucleotide sequence ID" value="NZ_CP038639.1"/>
</dbReference>
<feature type="region of interest" description="Disordered" evidence="1">
    <location>
        <begin position="44"/>
        <end position="127"/>
    </location>
</feature>
<evidence type="ECO:0000313" key="3">
    <source>
        <dbReference type="Proteomes" id="UP000295294"/>
    </source>
</evidence>
<organism evidence="2 3">
    <name type="scientific">Cupriavidus oxalaticus</name>
    <dbReference type="NCBI Taxonomy" id="96344"/>
    <lineage>
        <taxon>Bacteria</taxon>
        <taxon>Pseudomonadati</taxon>
        <taxon>Pseudomonadota</taxon>
        <taxon>Betaproteobacteria</taxon>
        <taxon>Burkholderiales</taxon>
        <taxon>Burkholderiaceae</taxon>
        <taxon>Cupriavidus</taxon>
    </lineage>
</organism>
<name>A0A4P7LJN8_9BURK</name>
<dbReference type="OrthoDB" id="8971224at2"/>
<dbReference type="EMBL" id="CP038639">
    <property type="protein sequence ID" value="QBY56356.1"/>
    <property type="molecule type" value="Genomic_DNA"/>
</dbReference>
<protein>
    <submittedName>
        <fullName evidence="2">Uncharacterized protein</fullName>
    </submittedName>
</protein>
<gene>
    <name evidence="2" type="ORF">E0W60_35715</name>
</gene>
<evidence type="ECO:0000313" key="2">
    <source>
        <dbReference type="EMBL" id="QBY56356.1"/>
    </source>
</evidence>
<dbReference type="AlphaFoldDB" id="A0A4P7LJN8"/>
<geneLocation type="plasmid" evidence="2">
    <name>unnamed4</name>
</geneLocation>
<feature type="compositionally biased region" description="Polar residues" evidence="1">
    <location>
        <begin position="110"/>
        <end position="120"/>
    </location>
</feature>
<reference evidence="2 3" key="1">
    <citation type="submission" date="2019-03" db="EMBL/GenBank/DDBJ databases">
        <title>Efficiently degradation of phenoxyalkanoic acid herbicides by Cupriavidus oxalaticus strain X32.</title>
        <authorList>
            <person name="Sheng X."/>
        </authorList>
    </citation>
    <scope>NUCLEOTIDE SEQUENCE [LARGE SCALE GENOMIC DNA]</scope>
    <source>
        <strain evidence="2 3">X32</strain>
        <plasmid evidence="2 3">unnamed4</plasmid>
    </source>
</reference>
<proteinExistence type="predicted"/>
<dbReference type="KEGG" id="cox:E0W60_35715"/>
<sequence>MDDKLQMTVTLSEPELLAYLRQFSGARERSFMLRMLALRGLQSGRSGVSDNHLWPPMAGSPTHTRPEQVPVAVPSPPLQETRIPEPAVPTLQYQASMPTPATTPAPPASGVTNSPATGPGNTDPLAGIDIDALNNAIARY</sequence>
<accession>A0A4P7LJN8</accession>
<evidence type="ECO:0000256" key="1">
    <source>
        <dbReference type="SAM" id="MobiDB-lite"/>
    </source>
</evidence>